<keyword evidence="1" id="KW-0472">Membrane</keyword>
<protein>
    <recommendedName>
        <fullName evidence="4">Transmembrane protein 223</fullName>
    </recommendedName>
</protein>
<reference evidence="2" key="1">
    <citation type="submission" date="2023-10" db="EMBL/GenBank/DDBJ databases">
        <title>Genome assemblies of two species of porcelain crab, Petrolisthes cinctipes and Petrolisthes manimaculis (Anomura: Porcellanidae).</title>
        <authorList>
            <person name="Angst P."/>
        </authorList>
    </citation>
    <scope>NUCLEOTIDE SEQUENCE</scope>
    <source>
        <strain evidence="2">PB745_01</strain>
        <tissue evidence="2">Gill</tissue>
    </source>
</reference>
<dbReference type="PANTHER" id="PTHR14549">
    <property type="entry name" value="TRANSMEMBRANE PROTEIN 223"/>
    <property type="match status" value="1"/>
</dbReference>
<dbReference type="GO" id="GO:0007399">
    <property type="term" value="P:nervous system development"/>
    <property type="evidence" value="ECO:0007669"/>
    <property type="project" value="TreeGrafter"/>
</dbReference>
<keyword evidence="1" id="KW-0812">Transmembrane</keyword>
<organism evidence="2 3">
    <name type="scientific">Petrolisthes cinctipes</name>
    <name type="common">Flat porcelain crab</name>
    <dbReference type="NCBI Taxonomy" id="88211"/>
    <lineage>
        <taxon>Eukaryota</taxon>
        <taxon>Metazoa</taxon>
        <taxon>Ecdysozoa</taxon>
        <taxon>Arthropoda</taxon>
        <taxon>Crustacea</taxon>
        <taxon>Multicrustacea</taxon>
        <taxon>Malacostraca</taxon>
        <taxon>Eumalacostraca</taxon>
        <taxon>Eucarida</taxon>
        <taxon>Decapoda</taxon>
        <taxon>Pleocyemata</taxon>
        <taxon>Anomura</taxon>
        <taxon>Galatheoidea</taxon>
        <taxon>Porcellanidae</taxon>
        <taxon>Petrolisthes</taxon>
    </lineage>
</organism>
<dbReference type="GO" id="GO:0005739">
    <property type="term" value="C:mitochondrion"/>
    <property type="evidence" value="ECO:0007669"/>
    <property type="project" value="TreeGrafter"/>
</dbReference>
<dbReference type="Pfam" id="PF06979">
    <property type="entry name" value="TMEM70"/>
    <property type="match status" value="1"/>
</dbReference>
<evidence type="ECO:0000256" key="1">
    <source>
        <dbReference type="SAM" id="Phobius"/>
    </source>
</evidence>
<dbReference type="Proteomes" id="UP001286313">
    <property type="component" value="Unassembled WGS sequence"/>
</dbReference>
<sequence>MIGPSSSNKSKCSRVFGSLRLMVGQFSSSVSRSYSSYAYNSGRLRLIIGPSSSKSFNKSKFSRVFESLRLRVGQFSSSVRPYSNKSQRLMIGPSSSKSKFSRVFGSLRLMVGQFSSSVRPYSNNSQRLMIGPSSSKSKFSRVLGSLRLMVGQFSSSVRPYSNKSQRLMVLEQNYAVTKDTVLFRYDNARFFKLLNIFAISQFCFWSYLSNFAFVTMKNVKIPEEVKSDTKLVWWKKTNFGQFRYGITIFSFLIGWGTLAISWMYTIRCVRYLVLLQGGRQLTFVTFTPFGRTRQITVPLEKVSAVQSRMSVKTHLPLKVQGKSLHYLLDMRGKFTNTKLFDYSAGLKRSWAK</sequence>
<comment type="caution">
    <text evidence="2">The sequence shown here is derived from an EMBL/GenBank/DDBJ whole genome shotgun (WGS) entry which is preliminary data.</text>
</comment>
<evidence type="ECO:0000313" key="2">
    <source>
        <dbReference type="EMBL" id="KAK3859327.1"/>
    </source>
</evidence>
<keyword evidence="3" id="KW-1185">Reference proteome</keyword>
<feature type="transmembrane region" description="Helical" evidence="1">
    <location>
        <begin position="190"/>
        <end position="208"/>
    </location>
</feature>
<dbReference type="InterPro" id="IPR026100">
    <property type="entry name" value="Tmem223"/>
</dbReference>
<name>A0AAE1BYE2_PETCI</name>
<feature type="transmembrane region" description="Helical" evidence="1">
    <location>
        <begin position="242"/>
        <end position="264"/>
    </location>
</feature>
<gene>
    <name evidence="2" type="ORF">Pcinc_034544</name>
</gene>
<proteinExistence type="predicted"/>
<dbReference type="InterPro" id="IPR045325">
    <property type="entry name" value="TMEM70/TMEM186/TMEM223"/>
</dbReference>
<dbReference type="AlphaFoldDB" id="A0AAE1BYE2"/>
<keyword evidence="1" id="KW-1133">Transmembrane helix</keyword>
<dbReference type="PANTHER" id="PTHR14549:SF2">
    <property type="entry name" value="TRANSMEMBRANE PROTEIN 223"/>
    <property type="match status" value="1"/>
</dbReference>
<accession>A0AAE1BYE2</accession>
<evidence type="ECO:0000313" key="3">
    <source>
        <dbReference type="Proteomes" id="UP001286313"/>
    </source>
</evidence>
<evidence type="ECO:0008006" key="4">
    <source>
        <dbReference type="Google" id="ProtNLM"/>
    </source>
</evidence>
<dbReference type="EMBL" id="JAWQEG010005050">
    <property type="protein sequence ID" value="KAK3859327.1"/>
    <property type="molecule type" value="Genomic_DNA"/>
</dbReference>